<dbReference type="Gene3D" id="2.130.10.10">
    <property type="entry name" value="YVTN repeat-like/Quinoprotein amine dehydrogenase"/>
    <property type="match status" value="1"/>
</dbReference>
<gene>
    <name evidence="2" type="ORF">RM539_18275</name>
</gene>
<feature type="compositionally biased region" description="Acidic residues" evidence="1">
    <location>
        <begin position="39"/>
        <end position="50"/>
    </location>
</feature>
<evidence type="ECO:0000256" key="1">
    <source>
        <dbReference type="SAM" id="MobiDB-lite"/>
    </source>
</evidence>
<dbReference type="PANTHER" id="PTHR47197:SF3">
    <property type="entry name" value="DIHYDRO-HEME D1 DEHYDROGENASE"/>
    <property type="match status" value="1"/>
</dbReference>
<dbReference type="PROSITE" id="PS51257">
    <property type="entry name" value="PROKAR_LIPOPROTEIN"/>
    <property type="match status" value="1"/>
</dbReference>
<organism evidence="2 3">
    <name type="scientific">Autumnicola musiva</name>
    <dbReference type="NCBI Taxonomy" id="3075589"/>
    <lineage>
        <taxon>Bacteria</taxon>
        <taxon>Pseudomonadati</taxon>
        <taxon>Bacteroidota</taxon>
        <taxon>Flavobacteriia</taxon>
        <taxon>Flavobacteriales</taxon>
        <taxon>Flavobacteriaceae</taxon>
        <taxon>Autumnicola</taxon>
    </lineage>
</organism>
<dbReference type="InterPro" id="IPR031815">
    <property type="entry name" value="DUF5074"/>
</dbReference>
<accession>A0ABU3DAN1</accession>
<proteinExistence type="predicted"/>
<dbReference type="InterPro" id="IPR011044">
    <property type="entry name" value="Quino_amine_DH_bsu"/>
</dbReference>
<name>A0ABU3DAN1_9FLAO</name>
<dbReference type="PANTHER" id="PTHR47197">
    <property type="entry name" value="PROTEIN NIRF"/>
    <property type="match status" value="1"/>
</dbReference>
<comment type="caution">
    <text evidence="2">The sequence shown here is derived from an EMBL/GenBank/DDBJ whole genome shotgun (WGS) entry which is preliminary data.</text>
</comment>
<reference evidence="2 3" key="1">
    <citation type="submission" date="2023-09" db="EMBL/GenBank/DDBJ databases">
        <authorList>
            <person name="Rey-Velasco X."/>
        </authorList>
    </citation>
    <scope>NUCLEOTIDE SEQUENCE [LARGE SCALE GENOMIC DNA]</scope>
    <source>
        <strain evidence="2 3">F117</strain>
    </source>
</reference>
<protein>
    <submittedName>
        <fullName evidence="2">YncE family protein</fullName>
    </submittedName>
</protein>
<dbReference type="EMBL" id="JAVRHK010000024">
    <property type="protein sequence ID" value="MDT0678531.1"/>
    <property type="molecule type" value="Genomic_DNA"/>
</dbReference>
<dbReference type="Pfam" id="PF16819">
    <property type="entry name" value="DUF5074"/>
    <property type="match status" value="1"/>
</dbReference>
<dbReference type="SUPFAM" id="SSF50969">
    <property type="entry name" value="YVTN repeat-like/Quinoprotein amine dehydrogenase"/>
    <property type="match status" value="1"/>
</dbReference>
<sequence>MKKLCLLLALGFTLYSCQTDDIDIEEDVQNPEIPTNPTDPDDDDDDEPVESDDAVRGFYLLNEGNMSMNKASLDYMDFETGEYRRNVFSQANPNLVGGLGDVGNDIGIYGSKLYVVVNASNKVEVLDADTGVRLKQIDIDNCRYITFYRGKAYLSTYLGNIGDPNAQNGMVAEIDTTSLEITRRVEVGRQPEELVAYNDKIYVANSGGYSPPDYESTISVIDLQDFTETRRIEVAINLHRLKIDSQGDLYVTSRGDYYEIPSRLFVIDTQTEEVKETFDVGVTDLTIHNDIAYMYSTEFSYITGDYNITYTMLDTQTETFLEDSFINEEFREQIEMPYGIAIHPETDEVFITDAKDYVTPGNLYCFSNGELKWKVQTGDIPAYITFKH</sequence>
<dbReference type="InterPro" id="IPR051200">
    <property type="entry name" value="Host-pathogen_enzymatic-act"/>
</dbReference>
<evidence type="ECO:0000313" key="2">
    <source>
        <dbReference type="EMBL" id="MDT0678531.1"/>
    </source>
</evidence>
<evidence type="ECO:0000313" key="3">
    <source>
        <dbReference type="Proteomes" id="UP001262582"/>
    </source>
</evidence>
<dbReference type="RefSeq" id="WP_311504866.1">
    <property type="nucleotide sequence ID" value="NZ_JAVRHK010000024.1"/>
</dbReference>
<dbReference type="Proteomes" id="UP001262582">
    <property type="component" value="Unassembled WGS sequence"/>
</dbReference>
<dbReference type="InterPro" id="IPR015943">
    <property type="entry name" value="WD40/YVTN_repeat-like_dom_sf"/>
</dbReference>
<keyword evidence="3" id="KW-1185">Reference proteome</keyword>
<feature type="region of interest" description="Disordered" evidence="1">
    <location>
        <begin position="23"/>
        <end position="50"/>
    </location>
</feature>